<dbReference type="EMBL" id="CP032096">
    <property type="protein sequence ID" value="QBZ84062.1"/>
    <property type="molecule type" value="Genomic_DNA"/>
</dbReference>
<dbReference type="Proteomes" id="UP000296201">
    <property type="component" value="Chromosome"/>
</dbReference>
<keyword evidence="2" id="KW-1185">Reference proteome</keyword>
<sequence>MNAVDIFSIIKDIALSAAACTTAYVAYNGVEKWQKELKGKANFEVARDLAKTLYSLRDEISYCRSPFVAAQEFPESYVIEQSKRKLTPEEKGQAWAYVYTKRWEPVSSAIQAFDAATLEAEAIWGQEIKEKANKLRQCTRSLEVDIEAFIENEYSGGKHFKDREFGKKVRQSISDTKSKENELTQRINKAIEGIELEIKPHLSRR</sequence>
<name>A0A4P7P3U0_9GAMM</name>
<dbReference type="RefSeq" id="WP_135796629.1">
    <property type="nucleotide sequence ID" value="NZ_CP032096.1"/>
</dbReference>
<dbReference type="OrthoDB" id="6119095at2"/>
<evidence type="ECO:0000313" key="2">
    <source>
        <dbReference type="Proteomes" id="UP000296201"/>
    </source>
</evidence>
<reference evidence="1 2" key="1">
    <citation type="submission" date="2018-08" db="EMBL/GenBank/DDBJ databases">
        <title>Horizontal acquisition of hydrogen conversion ability and other habitat adaptations in Hydrogenovibrio crunogenus strains.</title>
        <authorList>
            <person name="Gonnella G."/>
            <person name="Adam N."/>
            <person name="Perner M."/>
        </authorList>
    </citation>
    <scope>NUCLEOTIDE SEQUENCE [LARGE SCALE GENOMIC DNA]</scope>
    <source>
        <strain evidence="1 2">SP-41</strain>
    </source>
</reference>
<protein>
    <submittedName>
        <fullName evidence="1">Uncharacterized protein</fullName>
    </submittedName>
</protein>
<evidence type="ECO:0000313" key="1">
    <source>
        <dbReference type="EMBL" id="QBZ84062.1"/>
    </source>
</evidence>
<proteinExistence type="predicted"/>
<gene>
    <name evidence="1" type="ORF">GHNINEIG_02137</name>
</gene>
<dbReference type="AlphaFoldDB" id="A0A4P7P3U0"/>
<organism evidence="1 2">
    <name type="scientific">Hydrogenovibrio crunogenus</name>
    <dbReference type="NCBI Taxonomy" id="39765"/>
    <lineage>
        <taxon>Bacteria</taxon>
        <taxon>Pseudomonadati</taxon>
        <taxon>Pseudomonadota</taxon>
        <taxon>Gammaproteobacteria</taxon>
        <taxon>Thiotrichales</taxon>
        <taxon>Piscirickettsiaceae</taxon>
        <taxon>Hydrogenovibrio</taxon>
    </lineage>
</organism>
<accession>A0A4P7P3U0</accession>